<dbReference type="AlphaFoldDB" id="A0A1B6PGF7"/>
<accession>A0A1B6PGF7</accession>
<name>A0A1B6PGF7_SORBI</name>
<keyword evidence="3" id="KW-1185">Reference proteome</keyword>
<evidence type="ECO:0000313" key="2">
    <source>
        <dbReference type="EMBL" id="KXG24760.1"/>
    </source>
</evidence>
<dbReference type="Proteomes" id="UP000000768">
    <property type="component" value="Chromosome 7"/>
</dbReference>
<dbReference type="PANTHER" id="PTHR33085:SF47">
    <property type="entry name" value="OS02G0513400 PROTEIN"/>
    <property type="match status" value="1"/>
</dbReference>
<dbReference type="OMA" id="FSHAICC"/>
<reference evidence="3" key="2">
    <citation type="journal article" date="2018" name="Plant J.">
        <title>The Sorghum bicolor reference genome: improved assembly, gene annotations, a transcriptome atlas, and signatures of genome organization.</title>
        <authorList>
            <person name="McCormick R.F."/>
            <person name="Truong S.K."/>
            <person name="Sreedasyam A."/>
            <person name="Jenkins J."/>
            <person name="Shu S."/>
            <person name="Sims D."/>
            <person name="Kennedy M."/>
            <person name="Amirebrahimi M."/>
            <person name="Weers B.D."/>
            <person name="McKinley B."/>
            <person name="Mattison A."/>
            <person name="Morishige D.T."/>
            <person name="Grimwood J."/>
            <person name="Schmutz J."/>
            <person name="Mullet J.E."/>
        </authorList>
    </citation>
    <scope>NUCLEOTIDE SEQUENCE [LARGE SCALE GENOMIC DNA]</scope>
    <source>
        <strain evidence="3">cv. BTx623</strain>
    </source>
</reference>
<dbReference type="InterPro" id="IPR012871">
    <property type="entry name" value="DUF1668_ORYSA"/>
</dbReference>
<dbReference type="EMBL" id="CM000766">
    <property type="protein sequence ID" value="KXG24760.1"/>
    <property type="molecule type" value="Genomic_DNA"/>
</dbReference>
<reference evidence="2 3" key="1">
    <citation type="journal article" date="2009" name="Nature">
        <title>The Sorghum bicolor genome and the diversification of grasses.</title>
        <authorList>
            <person name="Paterson A.H."/>
            <person name="Bowers J.E."/>
            <person name="Bruggmann R."/>
            <person name="Dubchak I."/>
            <person name="Grimwood J."/>
            <person name="Gundlach H."/>
            <person name="Haberer G."/>
            <person name="Hellsten U."/>
            <person name="Mitros T."/>
            <person name="Poliakov A."/>
            <person name="Schmutz J."/>
            <person name="Spannagl M."/>
            <person name="Tang H."/>
            <person name="Wang X."/>
            <person name="Wicker T."/>
            <person name="Bharti A.K."/>
            <person name="Chapman J."/>
            <person name="Feltus F.A."/>
            <person name="Gowik U."/>
            <person name="Grigoriev I.V."/>
            <person name="Lyons E."/>
            <person name="Maher C.A."/>
            <person name="Martis M."/>
            <person name="Narechania A."/>
            <person name="Otillar R.P."/>
            <person name="Penning B.W."/>
            <person name="Salamov A.A."/>
            <person name="Wang Y."/>
            <person name="Zhang L."/>
            <person name="Carpita N.C."/>
            <person name="Freeling M."/>
            <person name="Gingle A.R."/>
            <person name="Hash C.T."/>
            <person name="Keller B."/>
            <person name="Klein P."/>
            <person name="Kresovich S."/>
            <person name="McCann M.C."/>
            <person name="Ming R."/>
            <person name="Peterson D.G."/>
            <person name="Mehboob-ur-Rahman"/>
            <person name="Ware D."/>
            <person name="Westhoff P."/>
            <person name="Mayer K.F."/>
            <person name="Messing J."/>
            <person name="Rokhsar D.S."/>
        </authorList>
    </citation>
    <scope>NUCLEOTIDE SEQUENCE [LARGE SCALE GENOMIC DNA]</scope>
    <source>
        <strain evidence="3">cv. BTx623</strain>
    </source>
</reference>
<feature type="compositionally biased region" description="Basic residues" evidence="1">
    <location>
        <begin position="113"/>
        <end position="126"/>
    </location>
</feature>
<dbReference type="InParanoid" id="A0A1B6PGF7"/>
<dbReference type="PANTHER" id="PTHR33085">
    <property type="entry name" value="OS12G0113100 PROTEIN-RELATED"/>
    <property type="match status" value="1"/>
</dbReference>
<proteinExistence type="predicted"/>
<sequence>MSLASSRSPKRRRRNDERCSRCDRKKHLYLALDDWSGGYSVHKLDPDDMPEHLSEPPAVRVTGPDWGSMSFAAFGGNLPSHRHQPILGRGESQGAADAHLQHGDVRSHCRPAAPRRPRLQPGRRRGRRWEAVRHVVAHRHRRSLGSERSMVVAQHGSSAIGAEGGDHRVQRAAPRRSYHLHVHRSKRTYSFDTGNGECRVLGDWVLPFTGQAHYDAEFDAWVGLHAVEHGCVCLCQVPSRSSGARQAPECTMLMEKLCRYDDDAKRHDRTDGWWGIKGTTTLTYIGDSRYCLVEHVPCGEHVCIDGSVVYITLFGLKYGSKGELRTKVHRTTRSYAVSKTQVRRFSHAICCM</sequence>
<protein>
    <submittedName>
        <fullName evidence="2">Uncharacterized protein</fullName>
    </submittedName>
</protein>
<dbReference type="Pfam" id="PF07893">
    <property type="entry name" value="DUF1668"/>
    <property type="match status" value="1"/>
</dbReference>
<feature type="region of interest" description="Disordered" evidence="1">
    <location>
        <begin position="87"/>
        <end position="126"/>
    </location>
</feature>
<gene>
    <name evidence="2" type="ORF">SORBI_3007G082700</name>
</gene>
<evidence type="ECO:0000313" key="3">
    <source>
        <dbReference type="Proteomes" id="UP000000768"/>
    </source>
</evidence>
<evidence type="ECO:0000256" key="1">
    <source>
        <dbReference type="SAM" id="MobiDB-lite"/>
    </source>
</evidence>
<organism evidence="2 3">
    <name type="scientific">Sorghum bicolor</name>
    <name type="common">Sorghum</name>
    <name type="synonym">Sorghum vulgare</name>
    <dbReference type="NCBI Taxonomy" id="4558"/>
    <lineage>
        <taxon>Eukaryota</taxon>
        <taxon>Viridiplantae</taxon>
        <taxon>Streptophyta</taxon>
        <taxon>Embryophyta</taxon>
        <taxon>Tracheophyta</taxon>
        <taxon>Spermatophyta</taxon>
        <taxon>Magnoliopsida</taxon>
        <taxon>Liliopsida</taxon>
        <taxon>Poales</taxon>
        <taxon>Poaceae</taxon>
        <taxon>PACMAD clade</taxon>
        <taxon>Panicoideae</taxon>
        <taxon>Andropogonodae</taxon>
        <taxon>Andropogoneae</taxon>
        <taxon>Sorghinae</taxon>
        <taxon>Sorghum</taxon>
    </lineage>
</organism>
<dbReference type="Gramene" id="KXG24760">
    <property type="protein sequence ID" value="KXG24760"/>
    <property type="gene ID" value="SORBI_3007G082700"/>
</dbReference>